<evidence type="ECO:0000313" key="4">
    <source>
        <dbReference type="EMBL" id="KKN53734.1"/>
    </source>
</evidence>
<name>A0A0F9RFT9_9ZZZZ</name>
<evidence type="ECO:0000256" key="2">
    <source>
        <dbReference type="ARBA" id="ARBA00022475"/>
    </source>
</evidence>
<dbReference type="PROSITE" id="PS51257">
    <property type="entry name" value="PROKAR_LIPOPROTEIN"/>
    <property type="match status" value="1"/>
</dbReference>
<accession>A0A0F9RFT9</accession>
<protein>
    <recommendedName>
        <fullName evidence="5">SMP-30/Gluconolactonase/LRE-like region domain-containing protein</fullName>
    </recommendedName>
</protein>
<dbReference type="InterPro" id="IPR009722">
    <property type="entry name" value="YjiK/CarP"/>
</dbReference>
<proteinExistence type="predicted"/>
<dbReference type="AlphaFoldDB" id="A0A0F9RFT9"/>
<sequence length="276" mass="30707">MKIKLFLMGALILLASCSPAKNSPTIRFPVDWLGIPGYGVNIDQQRFVEPSGICFHPLRKTLFIVSDEGEIAEIKTDGTPVFNLKIPGDLEGITVNPQSGLLYLIKEGDDVILEFDPDEREVKRIFPINREFQGNANFLQKQKGYDQGIESIAFVSDKDHPEGGTFYAGNQWDPPCIIEILVPLRSSRAETAEARIIRVLPFKIDDPGGMYYDSKTGHLNVVSDAYNILVEITLEGKLVREYAFPGDNQEGIARGDEGYLYIAQGEGGIIKVKDLR</sequence>
<dbReference type="SUPFAM" id="SSF63825">
    <property type="entry name" value="YWTD domain"/>
    <property type="match status" value="1"/>
</dbReference>
<comment type="subcellular location">
    <subcellularLocation>
        <location evidence="1">Cell membrane</location>
    </subcellularLocation>
</comment>
<dbReference type="Pfam" id="PF06977">
    <property type="entry name" value="SdiA-regulated"/>
    <property type="match status" value="1"/>
</dbReference>
<comment type="caution">
    <text evidence="4">The sequence shown here is derived from an EMBL/GenBank/DDBJ whole genome shotgun (WGS) entry which is preliminary data.</text>
</comment>
<evidence type="ECO:0008006" key="5">
    <source>
        <dbReference type="Google" id="ProtNLM"/>
    </source>
</evidence>
<gene>
    <name evidence="4" type="ORF">LCGC14_0599440</name>
</gene>
<organism evidence="4">
    <name type="scientific">marine sediment metagenome</name>
    <dbReference type="NCBI Taxonomy" id="412755"/>
    <lineage>
        <taxon>unclassified sequences</taxon>
        <taxon>metagenomes</taxon>
        <taxon>ecological metagenomes</taxon>
    </lineage>
</organism>
<evidence type="ECO:0000256" key="3">
    <source>
        <dbReference type="ARBA" id="ARBA00023136"/>
    </source>
</evidence>
<reference evidence="4" key="1">
    <citation type="journal article" date="2015" name="Nature">
        <title>Complex archaea that bridge the gap between prokaryotes and eukaryotes.</title>
        <authorList>
            <person name="Spang A."/>
            <person name="Saw J.H."/>
            <person name="Jorgensen S.L."/>
            <person name="Zaremba-Niedzwiedzka K."/>
            <person name="Martijn J."/>
            <person name="Lind A.E."/>
            <person name="van Eijk R."/>
            <person name="Schleper C."/>
            <person name="Guy L."/>
            <person name="Ettema T.J."/>
        </authorList>
    </citation>
    <scope>NUCLEOTIDE SEQUENCE</scope>
</reference>
<keyword evidence="2" id="KW-1003">Cell membrane</keyword>
<evidence type="ECO:0000256" key="1">
    <source>
        <dbReference type="ARBA" id="ARBA00004236"/>
    </source>
</evidence>
<keyword evidence="3" id="KW-0472">Membrane</keyword>
<dbReference type="GO" id="GO:0005886">
    <property type="term" value="C:plasma membrane"/>
    <property type="evidence" value="ECO:0007669"/>
    <property type="project" value="UniProtKB-SubCell"/>
</dbReference>
<dbReference type="EMBL" id="LAZR01000958">
    <property type="protein sequence ID" value="KKN53734.1"/>
    <property type="molecule type" value="Genomic_DNA"/>
</dbReference>